<dbReference type="OMA" id="WWFRASG"/>
<keyword evidence="2" id="KW-1185">Reference proteome</keyword>
<proteinExistence type="predicted"/>
<dbReference type="Proteomes" id="UP000030686">
    <property type="component" value="Unassembled WGS sequence"/>
</dbReference>
<dbReference type="AlphaFoldDB" id="W6R669"/>
<dbReference type="OrthoDB" id="5228066at2759"/>
<gene>
    <name evidence="1" type="ORF">PROQFM164_S06g000248</name>
</gene>
<protein>
    <submittedName>
        <fullName evidence="1">Uncharacterized protein</fullName>
    </submittedName>
</protein>
<dbReference type="EMBL" id="HG792020">
    <property type="protein sequence ID" value="CDM37287.1"/>
    <property type="molecule type" value="Genomic_DNA"/>
</dbReference>
<accession>W6R669</accession>
<organism evidence="1 2">
    <name type="scientific">Penicillium roqueforti (strain FM164)</name>
    <dbReference type="NCBI Taxonomy" id="1365484"/>
    <lineage>
        <taxon>Eukaryota</taxon>
        <taxon>Fungi</taxon>
        <taxon>Dikarya</taxon>
        <taxon>Ascomycota</taxon>
        <taxon>Pezizomycotina</taxon>
        <taxon>Eurotiomycetes</taxon>
        <taxon>Eurotiomycetidae</taxon>
        <taxon>Eurotiales</taxon>
        <taxon>Aspergillaceae</taxon>
        <taxon>Penicillium</taxon>
    </lineage>
</organism>
<name>W6R669_PENRF</name>
<reference evidence="1" key="1">
    <citation type="journal article" date="2014" name="Nat. Commun.">
        <title>Multiple recent horizontal transfers of a large genomic region in cheese making fungi.</title>
        <authorList>
            <person name="Cheeseman K."/>
            <person name="Ropars J."/>
            <person name="Renault P."/>
            <person name="Dupont J."/>
            <person name="Gouzy J."/>
            <person name="Branca A."/>
            <person name="Abraham A.L."/>
            <person name="Ceppi M."/>
            <person name="Conseiller E."/>
            <person name="Debuchy R."/>
            <person name="Malagnac F."/>
            <person name="Goarin A."/>
            <person name="Silar P."/>
            <person name="Lacoste S."/>
            <person name="Sallet E."/>
            <person name="Bensimon A."/>
            <person name="Giraud T."/>
            <person name="Brygoo Y."/>
        </authorList>
    </citation>
    <scope>NUCLEOTIDE SEQUENCE [LARGE SCALE GENOMIC DNA]</scope>
    <source>
        <strain evidence="1">FM164</strain>
    </source>
</reference>
<evidence type="ECO:0000313" key="1">
    <source>
        <dbReference type="EMBL" id="CDM37287.1"/>
    </source>
</evidence>
<evidence type="ECO:0000313" key="2">
    <source>
        <dbReference type="Proteomes" id="UP000030686"/>
    </source>
</evidence>
<sequence length="115" mass="12819">MDKAAKKVRTESSSDSGILEECKKEVTCDLCDRINWTTPSKGVQTTPPPRTVAIVVDVVQNRGAIRIFQKESGEYVDGVGTEEEGFRIIIPWRDTWRFRASGVVEVGYIIAKDAD</sequence>